<feature type="compositionally biased region" description="Basic and acidic residues" evidence="3">
    <location>
        <begin position="350"/>
        <end position="360"/>
    </location>
</feature>
<evidence type="ECO:0000256" key="4">
    <source>
        <dbReference type="SAM" id="SignalP"/>
    </source>
</evidence>
<evidence type="ECO:0000313" key="6">
    <source>
        <dbReference type="EMBL" id="PWN92065.1"/>
    </source>
</evidence>
<dbReference type="InterPro" id="IPR002048">
    <property type="entry name" value="EF_hand_dom"/>
</dbReference>
<feature type="region of interest" description="Disordered" evidence="3">
    <location>
        <begin position="202"/>
        <end position="254"/>
    </location>
</feature>
<dbReference type="InterPro" id="IPR018247">
    <property type="entry name" value="EF_Hand_1_Ca_BS"/>
</dbReference>
<gene>
    <name evidence="6" type="ORF">FA10DRAFT_265872</name>
</gene>
<dbReference type="STRING" id="215250.A0A316YWA5"/>
<dbReference type="GO" id="GO:0005793">
    <property type="term" value="C:endoplasmic reticulum-Golgi intermediate compartment"/>
    <property type="evidence" value="ECO:0007669"/>
    <property type="project" value="TreeGrafter"/>
</dbReference>
<feature type="domain" description="EF-hand" evidence="5">
    <location>
        <begin position="111"/>
        <end position="146"/>
    </location>
</feature>
<accession>A0A316YWA5</accession>
<dbReference type="Proteomes" id="UP000245768">
    <property type="component" value="Unassembled WGS sequence"/>
</dbReference>
<feature type="compositionally biased region" description="Basic and acidic residues" evidence="3">
    <location>
        <begin position="202"/>
        <end position="233"/>
    </location>
</feature>
<dbReference type="Gene3D" id="1.10.238.10">
    <property type="entry name" value="EF-hand"/>
    <property type="match status" value="1"/>
</dbReference>
<reference evidence="6 7" key="1">
    <citation type="journal article" date="2018" name="Mol. Biol. Evol.">
        <title>Broad Genomic Sampling Reveals a Smut Pathogenic Ancestry of the Fungal Clade Ustilaginomycotina.</title>
        <authorList>
            <person name="Kijpornyongpan T."/>
            <person name="Mondo S.J."/>
            <person name="Barry K."/>
            <person name="Sandor L."/>
            <person name="Lee J."/>
            <person name="Lipzen A."/>
            <person name="Pangilinan J."/>
            <person name="LaButti K."/>
            <person name="Hainaut M."/>
            <person name="Henrissat B."/>
            <person name="Grigoriev I.V."/>
            <person name="Spatafora J.W."/>
            <person name="Aime M.C."/>
        </authorList>
    </citation>
    <scope>NUCLEOTIDE SEQUENCE [LARGE SCALE GENOMIC DNA]</scope>
    <source>
        <strain evidence="6 7">MCA 4198</strain>
    </source>
</reference>
<evidence type="ECO:0000259" key="5">
    <source>
        <dbReference type="PROSITE" id="PS50222"/>
    </source>
</evidence>
<feature type="chain" id="PRO_5016395600" description="EF-hand domain-containing protein" evidence="4">
    <location>
        <begin position="25"/>
        <end position="413"/>
    </location>
</feature>
<dbReference type="PROSITE" id="PS00018">
    <property type="entry name" value="EF_HAND_1"/>
    <property type="match status" value="2"/>
</dbReference>
<dbReference type="RefSeq" id="XP_025379263.1">
    <property type="nucleotide sequence ID" value="XM_025521248.1"/>
</dbReference>
<protein>
    <recommendedName>
        <fullName evidence="5">EF-hand domain-containing protein</fullName>
    </recommendedName>
</protein>
<dbReference type="PANTHER" id="PTHR19237">
    <property type="entry name" value="NUCLEOBINDIN"/>
    <property type="match status" value="1"/>
</dbReference>
<keyword evidence="2" id="KW-0106">Calcium</keyword>
<dbReference type="GeneID" id="37043164"/>
<proteinExistence type="predicted"/>
<keyword evidence="7" id="KW-1185">Reference proteome</keyword>
<organism evidence="6 7">
    <name type="scientific">Acaromyces ingoldii</name>
    <dbReference type="NCBI Taxonomy" id="215250"/>
    <lineage>
        <taxon>Eukaryota</taxon>
        <taxon>Fungi</taxon>
        <taxon>Dikarya</taxon>
        <taxon>Basidiomycota</taxon>
        <taxon>Ustilaginomycotina</taxon>
        <taxon>Exobasidiomycetes</taxon>
        <taxon>Exobasidiales</taxon>
        <taxon>Cryptobasidiaceae</taxon>
        <taxon>Acaromyces</taxon>
    </lineage>
</organism>
<feature type="region of interest" description="Disordered" evidence="3">
    <location>
        <begin position="339"/>
        <end position="398"/>
    </location>
</feature>
<feature type="signal peptide" evidence="4">
    <location>
        <begin position="1"/>
        <end position="24"/>
    </location>
</feature>
<dbReference type="SUPFAM" id="SSF47473">
    <property type="entry name" value="EF-hand"/>
    <property type="match status" value="1"/>
</dbReference>
<evidence type="ECO:0000256" key="3">
    <source>
        <dbReference type="SAM" id="MobiDB-lite"/>
    </source>
</evidence>
<dbReference type="InParanoid" id="A0A316YWA5"/>
<dbReference type="PANTHER" id="PTHR19237:SF20">
    <property type="entry name" value="NUCLEOBINDIN 1"/>
    <property type="match status" value="1"/>
</dbReference>
<dbReference type="InterPro" id="IPR040250">
    <property type="entry name" value="Nucleobindin"/>
</dbReference>
<dbReference type="PROSITE" id="PS50222">
    <property type="entry name" value="EF_HAND_2"/>
    <property type="match status" value="1"/>
</dbReference>
<evidence type="ECO:0000256" key="1">
    <source>
        <dbReference type="ARBA" id="ARBA00022729"/>
    </source>
</evidence>
<evidence type="ECO:0000313" key="7">
    <source>
        <dbReference type="Proteomes" id="UP000245768"/>
    </source>
</evidence>
<dbReference type="InterPro" id="IPR011992">
    <property type="entry name" value="EF-hand-dom_pair"/>
</dbReference>
<keyword evidence="1 4" id="KW-0732">Signal</keyword>
<sequence>MMRLTCASTALALAALAPLSSVRALHEHMDDGLPPASIANQEAPKAGKESYVQMHMAHEHHIGAFDLSSFFALHDLDRNGVLDRPEIEAIYGVHHSTSVKHSRDYEVHDEKANHIVHEVLRKLDKDRNGLITQREFVNGGPDGLPSFPEYGKGVLGHHYDEESEYFVHHEEIYHNKPETQTEESYNHPEDIEHFAHHDKIEAEEENRERKAEGMPSIEEDKRLRQEAKEKGIKYESPYEAQLPKEDSPAAPQQAYDSHVADGYAEQQARVGTEHVFRTPDGPHVVKTNPDNARAAEKAALEHEQVPEKLPGETEEGYKDRLAAHQQRVVAAQDYAKANPKLANPAMKAQQGKDGDLRQAEGESAEDYARRLSRAKFAQTKAKPGYKGGAIDDKARKTAPYKGRIKKSSYFGEF</sequence>
<dbReference type="OrthoDB" id="289247at2759"/>
<dbReference type="EMBL" id="KZ819635">
    <property type="protein sequence ID" value="PWN92065.1"/>
    <property type="molecule type" value="Genomic_DNA"/>
</dbReference>
<dbReference type="AlphaFoldDB" id="A0A316YWA5"/>
<name>A0A316YWA5_9BASI</name>
<feature type="region of interest" description="Disordered" evidence="3">
    <location>
        <begin position="293"/>
        <end position="313"/>
    </location>
</feature>
<evidence type="ECO:0000256" key="2">
    <source>
        <dbReference type="ARBA" id="ARBA00022837"/>
    </source>
</evidence>
<dbReference type="GO" id="GO:0070062">
    <property type="term" value="C:extracellular exosome"/>
    <property type="evidence" value="ECO:0007669"/>
    <property type="project" value="TreeGrafter"/>
</dbReference>
<dbReference type="GO" id="GO:0005509">
    <property type="term" value="F:calcium ion binding"/>
    <property type="evidence" value="ECO:0007669"/>
    <property type="project" value="InterPro"/>
</dbReference>